<sequence>MCLQSSSPDSDTSAECLLQLLQQCEPATAHAIRDTVERHKREVSELEQELQCRVSMVATHRGKVERLQAELALLHTQQLGLRHALAADLTTRPEGGELSPIEGVKRSKSELVLRRAPREETLDPLSADEREDFCAKKMR</sequence>
<proteinExistence type="predicted"/>
<reference evidence="2" key="2">
    <citation type="submission" date="2022-10" db="EMBL/GenBank/DDBJ databases">
        <authorList>
            <consortium name="ENA_rothamsted_submissions"/>
            <consortium name="culmorum"/>
            <person name="King R."/>
        </authorList>
    </citation>
    <scope>NUCLEOTIDE SEQUENCE</scope>
</reference>
<keyword evidence="3" id="KW-1185">Reference proteome</keyword>
<reference evidence="2" key="1">
    <citation type="submission" date="2021-12" db="EMBL/GenBank/DDBJ databases">
        <authorList>
            <person name="King R."/>
        </authorList>
    </citation>
    <scope>NUCLEOTIDE SEQUENCE</scope>
</reference>
<dbReference type="AlphaFoldDB" id="A0A9N9WG69"/>
<dbReference type="Proteomes" id="UP001153714">
    <property type="component" value="Chromosome 2"/>
</dbReference>
<gene>
    <name evidence="2" type="ORF">DIATSA_LOCUS7255</name>
</gene>
<organism evidence="2 3">
    <name type="scientific">Diatraea saccharalis</name>
    <name type="common">sugarcane borer</name>
    <dbReference type="NCBI Taxonomy" id="40085"/>
    <lineage>
        <taxon>Eukaryota</taxon>
        <taxon>Metazoa</taxon>
        <taxon>Ecdysozoa</taxon>
        <taxon>Arthropoda</taxon>
        <taxon>Hexapoda</taxon>
        <taxon>Insecta</taxon>
        <taxon>Pterygota</taxon>
        <taxon>Neoptera</taxon>
        <taxon>Endopterygota</taxon>
        <taxon>Lepidoptera</taxon>
        <taxon>Glossata</taxon>
        <taxon>Ditrysia</taxon>
        <taxon>Pyraloidea</taxon>
        <taxon>Crambidae</taxon>
        <taxon>Crambinae</taxon>
        <taxon>Diatraea</taxon>
    </lineage>
</organism>
<feature type="region of interest" description="Disordered" evidence="1">
    <location>
        <begin position="119"/>
        <end position="139"/>
    </location>
</feature>
<evidence type="ECO:0000313" key="3">
    <source>
        <dbReference type="Proteomes" id="UP001153714"/>
    </source>
</evidence>
<evidence type="ECO:0000256" key="1">
    <source>
        <dbReference type="SAM" id="MobiDB-lite"/>
    </source>
</evidence>
<dbReference type="EMBL" id="OU893333">
    <property type="protein sequence ID" value="CAG9789527.1"/>
    <property type="molecule type" value="Genomic_DNA"/>
</dbReference>
<name>A0A9N9WG69_9NEOP</name>
<dbReference type="OrthoDB" id="3176171at2759"/>
<accession>A0A9N9WG69</accession>
<protein>
    <submittedName>
        <fullName evidence="2">Uncharacterized protein</fullName>
    </submittedName>
</protein>
<evidence type="ECO:0000313" key="2">
    <source>
        <dbReference type="EMBL" id="CAG9789527.1"/>
    </source>
</evidence>